<dbReference type="CDD" id="cd18791">
    <property type="entry name" value="SF2_C_RHA"/>
    <property type="match status" value="1"/>
</dbReference>
<dbReference type="InterPro" id="IPR001650">
    <property type="entry name" value="Helicase_C-like"/>
</dbReference>
<evidence type="ECO:0000256" key="1">
    <source>
        <dbReference type="ARBA" id="ARBA00022741"/>
    </source>
</evidence>
<dbReference type="FunFam" id="3.40.50.300:FF:002125">
    <property type="entry name" value="ATP-dependent helicase HrpB"/>
    <property type="match status" value="1"/>
</dbReference>
<evidence type="ECO:0000259" key="5">
    <source>
        <dbReference type="PROSITE" id="PS51192"/>
    </source>
</evidence>
<name>A0A2S5KLG8_9PROT</name>
<feature type="domain" description="Helicase C-terminal" evidence="6">
    <location>
        <begin position="202"/>
        <end position="372"/>
    </location>
</feature>
<keyword evidence="2" id="KW-0378">Hydrolase</keyword>
<reference evidence="7 8" key="1">
    <citation type="submission" date="2018-02" db="EMBL/GenBank/DDBJ databases">
        <title>novel marine gammaproteobacteria from coastal saline agro ecosystem.</title>
        <authorList>
            <person name="Krishnan R."/>
            <person name="Ramesh Kumar N."/>
        </authorList>
    </citation>
    <scope>NUCLEOTIDE SEQUENCE [LARGE SCALE GENOMIC DNA]</scope>
    <source>
        <strain evidence="7 8">228</strain>
    </source>
</reference>
<dbReference type="Gene3D" id="1.20.120.1080">
    <property type="match status" value="1"/>
</dbReference>
<dbReference type="Proteomes" id="UP000238196">
    <property type="component" value="Unassembled WGS sequence"/>
</dbReference>
<dbReference type="AlphaFoldDB" id="A0A2S5KLG8"/>
<dbReference type="CDD" id="cd17990">
    <property type="entry name" value="DEXHc_HrpB"/>
    <property type="match status" value="1"/>
</dbReference>
<dbReference type="Pfam" id="PF00271">
    <property type="entry name" value="Helicase_C"/>
    <property type="match status" value="1"/>
</dbReference>
<evidence type="ECO:0000256" key="2">
    <source>
        <dbReference type="ARBA" id="ARBA00022801"/>
    </source>
</evidence>
<dbReference type="GO" id="GO:0004386">
    <property type="term" value="F:helicase activity"/>
    <property type="evidence" value="ECO:0007669"/>
    <property type="project" value="UniProtKB-KW"/>
</dbReference>
<dbReference type="Gene3D" id="3.40.50.300">
    <property type="entry name" value="P-loop containing nucleotide triphosphate hydrolases"/>
    <property type="match status" value="2"/>
</dbReference>
<dbReference type="Pfam" id="PF08482">
    <property type="entry name" value="HrpB_C"/>
    <property type="match status" value="1"/>
</dbReference>
<dbReference type="EMBL" id="PRLP01000088">
    <property type="protein sequence ID" value="PPC75485.1"/>
    <property type="molecule type" value="Genomic_DNA"/>
</dbReference>
<dbReference type="GO" id="GO:0016787">
    <property type="term" value="F:hydrolase activity"/>
    <property type="evidence" value="ECO:0007669"/>
    <property type="project" value="UniProtKB-KW"/>
</dbReference>
<keyword evidence="1" id="KW-0547">Nucleotide-binding</keyword>
<proteinExistence type="predicted"/>
<dbReference type="SMART" id="SM00847">
    <property type="entry name" value="HA2"/>
    <property type="match status" value="1"/>
</dbReference>
<dbReference type="PANTHER" id="PTHR43519">
    <property type="entry name" value="ATP-DEPENDENT RNA HELICASE HRPB"/>
    <property type="match status" value="1"/>
</dbReference>
<dbReference type="Pfam" id="PF00270">
    <property type="entry name" value="DEAD"/>
    <property type="match status" value="1"/>
</dbReference>
<dbReference type="NCBIfam" id="TIGR01970">
    <property type="entry name" value="DEAH_box_HrpB"/>
    <property type="match status" value="1"/>
</dbReference>
<dbReference type="SUPFAM" id="SSF52540">
    <property type="entry name" value="P-loop containing nucleoside triphosphate hydrolases"/>
    <property type="match status" value="1"/>
</dbReference>
<comment type="caution">
    <text evidence="7">The sequence shown here is derived from an EMBL/GenBank/DDBJ whole genome shotgun (WGS) entry which is preliminary data.</text>
</comment>
<accession>A0A2S5KLG8</accession>
<keyword evidence="4" id="KW-0067">ATP-binding</keyword>
<dbReference type="InterPro" id="IPR014001">
    <property type="entry name" value="Helicase_ATP-bd"/>
</dbReference>
<dbReference type="PROSITE" id="PS51192">
    <property type="entry name" value="HELICASE_ATP_BIND_1"/>
    <property type="match status" value="1"/>
</dbReference>
<dbReference type="PIRSF" id="PIRSF005496">
    <property type="entry name" value="ATP_hel_hrpB"/>
    <property type="match status" value="1"/>
</dbReference>
<dbReference type="InterPro" id="IPR013689">
    <property type="entry name" value="RNA_helicase_ATP-dep_HrpB_C"/>
</dbReference>
<feature type="domain" description="Helicase ATP-binding" evidence="5">
    <location>
        <begin position="18"/>
        <end position="164"/>
    </location>
</feature>
<evidence type="ECO:0000259" key="6">
    <source>
        <dbReference type="PROSITE" id="PS51194"/>
    </source>
</evidence>
<evidence type="ECO:0000313" key="7">
    <source>
        <dbReference type="EMBL" id="PPC75485.1"/>
    </source>
</evidence>
<dbReference type="InterPro" id="IPR010225">
    <property type="entry name" value="HrpB"/>
</dbReference>
<protein>
    <submittedName>
        <fullName evidence="7">ATP-dependent helicase HrpB</fullName>
    </submittedName>
</protein>
<dbReference type="PROSITE" id="PS51194">
    <property type="entry name" value="HELICASE_CTER"/>
    <property type="match status" value="1"/>
</dbReference>
<dbReference type="GO" id="GO:0003676">
    <property type="term" value="F:nucleic acid binding"/>
    <property type="evidence" value="ECO:0007669"/>
    <property type="project" value="InterPro"/>
</dbReference>
<dbReference type="InterPro" id="IPR007502">
    <property type="entry name" value="Helicase-assoc_dom"/>
</dbReference>
<dbReference type="GO" id="GO:0005524">
    <property type="term" value="F:ATP binding"/>
    <property type="evidence" value="ECO:0007669"/>
    <property type="project" value="UniProtKB-KW"/>
</dbReference>
<dbReference type="InterPro" id="IPR027417">
    <property type="entry name" value="P-loop_NTPase"/>
</dbReference>
<organism evidence="7 8">
    <name type="scientific">Proteobacteria bacterium 228</name>
    <dbReference type="NCBI Taxonomy" id="2083153"/>
    <lineage>
        <taxon>Bacteria</taxon>
        <taxon>Pseudomonadati</taxon>
        <taxon>Pseudomonadota</taxon>
    </lineage>
</organism>
<dbReference type="PANTHER" id="PTHR43519:SF1">
    <property type="entry name" value="ATP-DEPENDENT RNA HELICASE HRPB"/>
    <property type="match status" value="1"/>
</dbReference>
<evidence type="ECO:0000256" key="3">
    <source>
        <dbReference type="ARBA" id="ARBA00022806"/>
    </source>
</evidence>
<dbReference type="SMART" id="SM00487">
    <property type="entry name" value="DEXDc"/>
    <property type="match status" value="1"/>
</dbReference>
<evidence type="ECO:0000256" key="4">
    <source>
        <dbReference type="ARBA" id="ARBA00022840"/>
    </source>
</evidence>
<dbReference type="InterPro" id="IPR049614">
    <property type="entry name" value="HrpB_DEXH"/>
</dbReference>
<sequence length="826" mass="92149">MQNNSALLPIDEVMEDLLLNLSMHNRCLLVAPPGAGKTTRVPLALLEQDWTQGGKILLLEPRRVAARHAAGFMAASLGQDVGAQVGYRVRLDSRISQHTRIEVVTQGILTRMIQDDPLLEGISAIIFDEFHERALDADLGLALALDIQNNLREDLRILLMSATLECGPLLELLGTSTPVIHSAGRQYPVTTEYHPPASTQVSLESHLASLVVRASHQHDGDILVFLPGIAEIRRLENELTSRQLPLRILSLHGQLSLEQQQSALRPDPEGCRKVVLSTSLAESSLTIDGVRIVIDCGLMRVPQFYPRTGMTRLETKRVSQASADQRRGRAGRQGPGLCLRAWTEHQPSQAFTEPEMLQADLSPLALELALWGIQDSNALPWLTPPPTATLAQARQLLSDLGALQPDWQPTALGRSLAALGCHPRLAVMILKAAALGKAEQMAAVWLAAILQERDPLDASSDLGERLEQLLSQRRGPLYRRLEAQSRSWCRGLRLPAEQTPRLDCLGLLLTYAYPDRVAQRRGSGQFQLVSGQQAWLAEHDSLAHQDWLVVADLDGKIRQARIFKAVTISLAELQLRFPEAFDWQQRAQWNDEAERLEAFQEQRLGNLILARKPANSLADELKVPALLEAIRQRGLSGLQLDDNASQLLARLGHLRSKHSHWPGTQHVIPDMSEEALLANLDNWLAPYLQGMNSLSEVRKINVYEALLNQLDWPQRQMLDTLLPTSLTVPSGSQVSIDYTAEIPVLAVRLQEMFGQLDTPAVLQGTLPLLIHLLSPARRPIQITRDMRNFWQSTYHEVRKDLKGRYPKHYWPEDPFSAEAIRGVRPR</sequence>
<dbReference type="OrthoDB" id="5287222at2"/>
<evidence type="ECO:0000313" key="8">
    <source>
        <dbReference type="Proteomes" id="UP000238196"/>
    </source>
</evidence>
<gene>
    <name evidence="7" type="primary">hrpB</name>
    <name evidence="7" type="ORF">C4K68_20195</name>
</gene>
<dbReference type="InterPro" id="IPR011545">
    <property type="entry name" value="DEAD/DEAH_box_helicase_dom"/>
</dbReference>
<keyword evidence="3 7" id="KW-0347">Helicase</keyword>
<dbReference type="SMART" id="SM00490">
    <property type="entry name" value="HELICc"/>
    <property type="match status" value="1"/>
</dbReference>